<evidence type="ECO:0000313" key="2">
    <source>
        <dbReference type="Proteomes" id="UP000735302"/>
    </source>
</evidence>
<protein>
    <submittedName>
        <fullName evidence="1">Uncharacterized protein</fullName>
    </submittedName>
</protein>
<dbReference type="Proteomes" id="UP000735302">
    <property type="component" value="Unassembled WGS sequence"/>
</dbReference>
<accession>A0AAV4CHV3</accession>
<name>A0AAV4CHV3_9GAST</name>
<evidence type="ECO:0000313" key="1">
    <source>
        <dbReference type="EMBL" id="GFO30887.1"/>
    </source>
</evidence>
<keyword evidence="2" id="KW-1185">Reference proteome</keyword>
<proteinExistence type="predicted"/>
<gene>
    <name evidence="1" type="ORF">PoB_005739200</name>
</gene>
<organism evidence="1 2">
    <name type="scientific">Plakobranchus ocellatus</name>
    <dbReference type="NCBI Taxonomy" id="259542"/>
    <lineage>
        <taxon>Eukaryota</taxon>
        <taxon>Metazoa</taxon>
        <taxon>Spiralia</taxon>
        <taxon>Lophotrochozoa</taxon>
        <taxon>Mollusca</taxon>
        <taxon>Gastropoda</taxon>
        <taxon>Heterobranchia</taxon>
        <taxon>Euthyneura</taxon>
        <taxon>Panpulmonata</taxon>
        <taxon>Sacoglossa</taxon>
        <taxon>Placobranchoidea</taxon>
        <taxon>Plakobranchidae</taxon>
        <taxon>Plakobranchus</taxon>
    </lineage>
</organism>
<reference evidence="1 2" key="1">
    <citation type="journal article" date="2021" name="Elife">
        <title>Chloroplast acquisition without the gene transfer in kleptoplastic sea slugs, Plakobranchus ocellatus.</title>
        <authorList>
            <person name="Maeda T."/>
            <person name="Takahashi S."/>
            <person name="Yoshida T."/>
            <person name="Shimamura S."/>
            <person name="Takaki Y."/>
            <person name="Nagai Y."/>
            <person name="Toyoda A."/>
            <person name="Suzuki Y."/>
            <person name="Arimoto A."/>
            <person name="Ishii H."/>
            <person name="Satoh N."/>
            <person name="Nishiyama T."/>
            <person name="Hasebe M."/>
            <person name="Maruyama T."/>
            <person name="Minagawa J."/>
            <person name="Obokata J."/>
            <person name="Shigenobu S."/>
        </authorList>
    </citation>
    <scope>NUCLEOTIDE SEQUENCE [LARGE SCALE GENOMIC DNA]</scope>
</reference>
<dbReference type="EMBL" id="BLXT01006265">
    <property type="protein sequence ID" value="GFO30887.1"/>
    <property type="molecule type" value="Genomic_DNA"/>
</dbReference>
<sequence length="102" mass="11380">MDLSRGETMEVFKPNISPGWLTTPSSSCIYRSHGSRDLRVATSQPSIPSCPALFPRKWEQPENCTDAVKCPALFPSKWEQPENCTNAVKWPAHFRSGRGISS</sequence>
<dbReference type="AlphaFoldDB" id="A0AAV4CHV3"/>
<comment type="caution">
    <text evidence="1">The sequence shown here is derived from an EMBL/GenBank/DDBJ whole genome shotgun (WGS) entry which is preliminary data.</text>
</comment>